<dbReference type="Proteomes" id="UP000317371">
    <property type="component" value="Unassembled WGS sequence"/>
</dbReference>
<name>A0A540VBS2_9CHLR</name>
<dbReference type="RefSeq" id="WP_141611492.1">
    <property type="nucleotide sequence ID" value="NZ_VIGC02000026.1"/>
</dbReference>
<dbReference type="InterPro" id="IPR013381">
    <property type="entry name" value="CRISPR-assoc_prot_Cse1"/>
</dbReference>
<gene>
    <name evidence="1" type="primary">casA</name>
    <name evidence="1" type="ORF">FKZ61_17700</name>
</gene>
<dbReference type="Gene3D" id="1.10.132.100">
    <property type="match status" value="1"/>
</dbReference>
<organism evidence="1 2">
    <name type="scientific">Litorilinea aerophila</name>
    <dbReference type="NCBI Taxonomy" id="1204385"/>
    <lineage>
        <taxon>Bacteria</taxon>
        <taxon>Bacillati</taxon>
        <taxon>Chloroflexota</taxon>
        <taxon>Caldilineae</taxon>
        <taxon>Caldilineales</taxon>
        <taxon>Caldilineaceae</taxon>
        <taxon>Litorilinea</taxon>
    </lineage>
</organism>
<proteinExistence type="predicted"/>
<evidence type="ECO:0000313" key="2">
    <source>
        <dbReference type="Proteomes" id="UP000317371"/>
    </source>
</evidence>
<comment type="caution">
    <text evidence="1">The sequence shown here is derived from an EMBL/GenBank/DDBJ whole genome shotgun (WGS) entry which is preliminary data.</text>
</comment>
<dbReference type="InParanoid" id="A0A540VBS2"/>
<dbReference type="OrthoDB" id="3187690at2"/>
<dbReference type="Pfam" id="PF09481">
    <property type="entry name" value="CRISPR_Cse1"/>
    <property type="match status" value="1"/>
</dbReference>
<protein>
    <submittedName>
        <fullName evidence="1">Type I-E CRISPR-associated protein Cse1/CasA</fullName>
    </submittedName>
</protein>
<accession>A0A540VBS2</accession>
<evidence type="ECO:0000313" key="1">
    <source>
        <dbReference type="EMBL" id="TQE94214.1"/>
    </source>
</evidence>
<dbReference type="NCBIfam" id="TIGR02547">
    <property type="entry name" value="casA_cse1"/>
    <property type="match status" value="1"/>
</dbReference>
<keyword evidence="2" id="KW-1185">Reference proteome</keyword>
<reference evidence="1 2" key="1">
    <citation type="submission" date="2019-06" db="EMBL/GenBank/DDBJ databases">
        <title>Genome sequence of Litorilinea aerophila BAA-2444.</title>
        <authorList>
            <person name="Maclea K.S."/>
            <person name="Maurais E.G."/>
            <person name="Iannazzi L.C."/>
        </authorList>
    </citation>
    <scope>NUCLEOTIDE SEQUENCE [LARGE SCALE GENOMIC DNA]</scope>
    <source>
        <strain evidence="1 2">ATCC BAA-2444</strain>
    </source>
</reference>
<dbReference type="AlphaFoldDB" id="A0A540VBS2"/>
<sequence>MQPSFNLIDQPWIPVIRQDGSAAELGLRELLLEARTIREIGGESPLVIASLYRLLLALLHRIHNGPADSRAWHRLWQAGWDAAAIVDYLERWHDRFDLFHPERPFYQMADPRMEPRSVTAMIHEAASGNNATLFDHHVDDLPISLTPAEAARRLLAVVNYGLSGPCNPQMKLYFTGGPCVDGILFLALGDTLHETLTLNLLPYPDEQIMAHQGEDRPIWEADDPLLPARDTPLGYLDYLTWLNRRVLLLPRVEGGQVVVQQMTMSPALVLNDSVLDPMMHYFRDEKRGPRPLSFSEARSLWRDSAALFRLHSSEHRPPQVLGWLARLDLSGYLERHRSYRLQALGLLNDKAKMVFFRHERLPLPTDYLRQQELVEDLATALAMAEGTASQLWGATATLARELVAPAEDQEAHRDDWRPLLESWGVGRIYWAQLETPFRLTMETLPSDRVAALGEWRQRLLNAAWSAFNHVADSLDNTPRSLRAWVQAQGQLAAGLAKTLPAM</sequence>
<dbReference type="EMBL" id="VIGC01000026">
    <property type="protein sequence ID" value="TQE94214.1"/>
    <property type="molecule type" value="Genomic_DNA"/>
</dbReference>
<dbReference type="CDD" id="cd09729">
    <property type="entry name" value="Cse1_I-E"/>
    <property type="match status" value="1"/>
</dbReference>